<keyword evidence="2" id="KW-1185">Reference proteome</keyword>
<feature type="non-terminal residue" evidence="1">
    <location>
        <position position="1"/>
    </location>
</feature>
<reference evidence="1" key="1">
    <citation type="submission" date="2022-07" db="EMBL/GenBank/DDBJ databases">
        <title>Phylogenomic reconstructions and comparative analyses of Kickxellomycotina fungi.</title>
        <authorList>
            <person name="Reynolds N.K."/>
            <person name="Stajich J.E."/>
            <person name="Barry K."/>
            <person name="Grigoriev I.V."/>
            <person name="Crous P."/>
            <person name="Smith M.E."/>
        </authorList>
    </citation>
    <scope>NUCLEOTIDE SEQUENCE</scope>
    <source>
        <strain evidence="1">NRRL 1565</strain>
    </source>
</reference>
<evidence type="ECO:0000313" key="2">
    <source>
        <dbReference type="Proteomes" id="UP001140094"/>
    </source>
</evidence>
<accession>A0A9W8LR55</accession>
<keyword evidence="1" id="KW-0808">Transferase</keyword>
<name>A0A9W8LR55_9FUNG</name>
<dbReference type="Proteomes" id="UP001140094">
    <property type="component" value="Unassembled WGS sequence"/>
</dbReference>
<dbReference type="SUPFAM" id="SSF52540">
    <property type="entry name" value="P-loop containing nucleoside triphosphate hydrolases"/>
    <property type="match status" value="1"/>
</dbReference>
<dbReference type="EMBL" id="JANBUO010001800">
    <property type="protein sequence ID" value="KAJ2796787.1"/>
    <property type="molecule type" value="Genomic_DNA"/>
</dbReference>
<protein>
    <submittedName>
        <fullName evidence="1">Ribosylnicotinamide kinase</fullName>
    </submittedName>
</protein>
<sequence length="227" mass="25758">IPFNKEAGAQDWDCPEAFDMEKLVNTIRAMRGRIGQRSNMQGHNEDSIDKQCHYASQWANPPEDVDSVVSSDELEAMRQLILESLEISTVDEIPFSVILLDGILLFHDRIDGCAYPGAECDAGLFVFAQRHTLKQRREARTGYTTKEGIWEDPPEYFDSIVWPNFVKYHSKIIRKHPNVVGDTSGSQPDCKQKRQNDGIVVCSSDNSVQETLHACVKAIVEAQRYRK</sequence>
<dbReference type="InterPro" id="IPR027417">
    <property type="entry name" value="P-loop_NTPase"/>
</dbReference>
<proteinExistence type="predicted"/>
<organism evidence="1 2">
    <name type="scientific">Coemansia guatemalensis</name>
    <dbReference type="NCBI Taxonomy" id="2761395"/>
    <lineage>
        <taxon>Eukaryota</taxon>
        <taxon>Fungi</taxon>
        <taxon>Fungi incertae sedis</taxon>
        <taxon>Zoopagomycota</taxon>
        <taxon>Kickxellomycotina</taxon>
        <taxon>Kickxellomycetes</taxon>
        <taxon>Kickxellales</taxon>
        <taxon>Kickxellaceae</taxon>
        <taxon>Coemansia</taxon>
    </lineage>
</organism>
<dbReference type="Gene3D" id="3.40.50.300">
    <property type="entry name" value="P-loop containing nucleotide triphosphate hydrolases"/>
    <property type="match status" value="1"/>
</dbReference>
<comment type="caution">
    <text evidence="1">The sequence shown here is derived from an EMBL/GenBank/DDBJ whole genome shotgun (WGS) entry which is preliminary data.</text>
</comment>
<dbReference type="GO" id="GO:0016301">
    <property type="term" value="F:kinase activity"/>
    <property type="evidence" value="ECO:0007669"/>
    <property type="project" value="UniProtKB-KW"/>
</dbReference>
<keyword evidence="1" id="KW-0418">Kinase</keyword>
<gene>
    <name evidence="1" type="primary">NRK1</name>
    <name evidence="1" type="ORF">H4R20_005417</name>
</gene>
<dbReference type="OrthoDB" id="10041966at2759"/>
<dbReference type="AlphaFoldDB" id="A0A9W8LR55"/>
<evidence type="ECO:0000313" key="1">
    <source>
        <dbReference type="EMBL" id="KAJ2796787.1"/>
    </source>
</evidence>